<keyword evidence="2" id="KW-0732">Signal</keyword>
<proteinExistence type="predicted"/>
<reference evidence="3" key="1">
    <citation type="journal article" date="2020" name="Fungal Divers.">
        <title>Resolving the Mortierellaceae phylogeny through synthesis of multi-gene phylogenetics and phylogenomics.</title>
        <authorList>
            <person name="Vandepol N."/>
            <person name="Liber J."/>
            <person name="Desiro A."/>
            <person name="Na H."/>
            <person name="Kennedy M."/>
            <person name="Barry K."/>
            <person name="Grigoriev I.V."/>
            <person name="Miller A.N."/>
            <person name="O'Donnell K."/>
            <person name="Stajich J.E."/>
            <person name="Bonito G."/>
        </authorList>
    </citation>
    <scope>NUCLEOTIDE SEQUENCE</scope>
    <source>
        <strain evidence="3">NVP1</strain>
    </source>
</reference>
<evidence type="ECO:0000256" key="2">
    <source>
        <dbReference type="SAM" id="SignalP"/>
    </source>
</evidence>
<evidence type="ECO:0000313" key="4">
    <source>
        <dbReference type="Proteomes" id="UP000696485"/>
    </source>
</evidence>
<feature type="region of interest" description="Disordered" evidence="1">
    <location>
        <begin position="239"/>
        <end position="259"/>
    </location>
</feature>
<feature type="signal peptide" evidence="2">
    <location>
        <begin position="1"/>
        <end position="27"/>
    </location>
</feature>
<protein>
    <submittedName>
        <fullName evidence="3">Uncharacterized protein</fullName>
    </submittedName>
</protein>
<dbReference type="Proteomes" id="UP000696485">
    <property type="component" value="Unassembled WGS sequence"/>
</dbReference>
<feature type="chain" id="PRO_5040275047" evidence="2">
    <location>
        <begin position="28"/>
        <end position="288"/>
    </location>
</feature>
<name>A0A9P5SU64_9FUNG</name>
<gene>
    <name evidence="3" type="ORF">BG006_001519</name>
</gene>
<dbReference type="EMBL" id="JAAAUY010000013">
    <property type="protein sequence ID" value="KAF9337941.1"/>
    <property type="molecule type" value="Genomic_DNA"/>
</dbReference>
<feature type="compositionally biased region" description="Low complexity" evidence="1">
    <location>
        <begin position="182"/>
        <end position="203"/>
    </location>
</feature>
<keyword evidence="4" id="KW-1185">Reference proteome</keyword>
<organism evidence="3 4">
    <name type="scientific">Podila minutissima</name>
    <dbReference type="NCBI Taxonomy" id="64525"/>
    <lineage>
        <taxon>Eukaryota</taxon>
        <taxon>Fungi</taxon>
        <taxon>Fungi incertae sedis</taxon>
        <taxon>Mucoromycota</taxon>
        <taxon>Mortierellomycotina</taxon>
        <taxon>Mortierellomycetes</taxon>
        <taxon>Mortierellales</taxon>
        <taxon>Mortierellaceae</taxon>
        <taxon>Podila</taxon>
    </lineage>
</organism>
<feature type="compositionally biased region" description="Acidic residues" evidence="1">
    <location>
        <begin position="206"/>
        <end position="216"/>
    </location>
</feature>
<comment type="caution">
    <text evidence="3">The sequence shown here is derived from an EMBL/GenBank/DDBJ whole genome shotgun (WGS) entry which is preliminary data.</text>
</comment>
<feature type="region of interest" description="Disordered" evidence="1">
    <location>
        <begin position="51"/>
        <end position="90"/>
    </location>
</feature>
<feature type="compositionally biased region" description="Basic residues" evidence="1">
    <location>
        <begin position="63"/>
        <end position="72"/>
    </location>
</feature>
<sequence length="288" mass="31813">MRATVLVFWTTLVTVSLITHCSIPTNAEVSVRHKGNTTKPSGPERSIHLHKHRQDHNDDHAHTKQQHIKNRPKSPPNAPKSTKPRPHSFCNSIYRCKGKIYIGREDWYSAYRRNRGPNGVIRKLVLESNRRKKASITFPPVPPESEGRDAMGPSGHSINVSNDTNDDYASMAHRFGRAQVTGGNSTSSYSSGSNSESKSVAGSKDNEDDEKDEQEQESIQGVRKHKVVAVPVPVNIRPAGLIPKSRSGGHRSYGLPIDDGPSPSRGRLLVLQGIWMMSVSLVMDGFLT</sequence>
<evidence type="ECO:0000313" key="3">
    <source>
        <dbReference type="EMBL" id="KAF9337941.1"/>
    </source>
</evidence>
<feature type="region of interest" description="Disordered" evidence="1">
    <location>
        <begin position="135"/>
        <end position="224"/>
    </location>
</feature>
<dbReference type="AlphaFoldDB" id="A0A9P5SU64"/>
<accession>A0A9P5SU64</accession>
<evidence type="ECO:0000256" key="1">
    <source>
        <dbReference type="SAM" id="MobiDB-lite"/>
    </source>
</evidence>